<keyword evidence="4" id="KW-1185">Reference proteome</keyword>
<dbReference type="PANTHER" id="PTHR23339">
    <property type="entry name" value="TYROSINE SPECIFIC PROTEIN PHOSPHATASE AND DUAL SPECIFICITY PROTEIN PHOSPHATASE"/>
    <property type="match status" value="1"/>
</dbReference>
<organism evidence="3 4">
    <name type="scientific">Iodobacter violaceini</name>
    <dbReference type="NCBI Taxonomy" id="3044271"/>
    <lineage>
        <taxon>Bacteria</taxon>
        <taxon>Pseudomonadati</taxon>
        <taxon>Pseudomonadota</taxon>
        <taxon>Betaproteobacteria</taxon>
        <taxon>Neisseriales</taxon>
        <taxon>Chitinibacteraceae</taxon>
        <taxon>Iodobacter</taxon>
    </lineage>
</organism>
<dbReference type="EMBL" id="JAAOLX010000007">
    <property type="protein sequence ID" value="NHQ87312.1"/>
    <property type="molecule type" value="Genomic_DNA"/>
</dbReference>
<evidence type="ECO:0000256" key="1">
    <source>
        <dbReference type="ARBA" id="ARBA00022801"/>
    </source>
</evidence>
<evidence type="ECO:0000313" key="3">
    <source>
        <dbReference type="EMBL" id="NHQ87312.1"/>
    </source>
</evidence>
<evidence type="ECO:0000259" key="2">
    <source>
        <dbReference type="PROSITE" id="PS50056"/>
    </source>
</evidence>
<feature type="domain" description="Tyrosine specific protein phosphatases" evidence="2">
    <location>
        <begin position="91"/>
        <end position="142"/>
    </location>
</feature>
<keyword evidence="1" id="KW-0378">Hydrolase</keyword>
<evidence type="ECO:0000313" key="4">
    <source>
        <dbReference type="Proteomes" id="UP000712570"/>
    </source>
</evidence>
<dbReference type="InterPro" id="IPR029021">
    <property type="entry name" value="Prot-tyrosine_phosphatase-like"/>
</dbReference>
<protein>
    <recommendedName>
        <fullName evidence="2">Tyrosine specific protein phosphatases domain-containing protein</fullName>
    </recommendedName>
</protein>
<dbReference type="PROSITE" id="PS00383">
    <property type="entry name" value="TYR_PHOSPHATASE_1"/>
    <property type="match status" value="1"/>
</dbReference>
<sequence length="180" mass="20263">MECPNQNCYWVRAGQLLAGEYPRDQDLKTSQLKLQKYLNAGVSFFVDLTQEGELARYDDLLPELALNGLPVGYMRFAIPDKSVPRNKLLMRAILDSIHHAIGQGHCVYVHCWGGVGRTGTVVGCYLVEGGMAEQDALIHLQQLWSSVDKIHRHPVSPETQEQRQWVLDWASNQGMDKGKS</sequence>
<dbReference type="InterPro" id="IPR000387">
    <property type="entry name" value="Tyr_Pase_dom"/>
</dbReference>
<dbReference type="Pfam" id="PF22784">
    <property type="entry name" value="PTP-SAK"/>
    <property type="match status" value="1"/>
</dbReference>
<accession>A0ABX0KYK8</accession>
<comment type="caution">
    <text evidence="3">The sequence shown here is derived from an EMBL/GenBank/DDBJ whole genome shotgun (WGS) entry which is preliminary data.</text>
</comment>
<dbReference type="PROSITE" id="PS50056">
    <property type="entry name" value="TYR_PHOSPHATASE_2"/>
    <property type="match status" value="1"/>
</dbReference>
<reference evidence="3 4" key="1">
    <citation type="submission" date="2020-03" db="EMBL/GenBank/DDBJ databases">
        <title>Draft genome sequence of environmentally isolated violet-colored cultures.</title>
        <authorList>
            <person name="Wilson H.S."/>
        </authorList>
    </citation>
    <scope>NUCLEOTIDE SEQUENCE [LARGE SCALE GENOMIC DNA]</scope>
    <source>
        <strain evidence="3 4">HSC-16F04</strain>
    </source>
</reference>
<dbReference type="Gene3D" id="3.90.190.10">
    <property type="entry name" value="Protein tyrosine phosphatase superfamily"/>
    <property type="match status" value="1"/>
</dbReference>
<dbReference type="SUPFAM" id="SSF52799">
    <property type="entry name" value="(Phosphotyrosine protein) phosphatases II"/>
    <property type="match status" value="1"/>
</dbReference>
<dbReference type="Proteomes" id="UP000712570">
    <property type="component" value="Unassembled WGS sequence"/>
</dbReference>
<dbReference type="InterPro" id="IPR016130">
    <property type="entry name" value="Tyr_Pase_AS"/>
</dbReference>
<name>A0ABX0KYK8_9NEIS</name>
<dbReference type="InterPro" id="IPR057023">
    <property type="entry name" value="PTP-SAK"/>
</dbReference>
<proteinExistence type="predicted"/>
<gene>
    <name evidence="3" type="ORF">HA050_14440</name>
</gene>
<dbReference type="InterPro" id="IPR050561">
    <property type="entry name" value="PTP"/>
</dbReference>
<dbReference type="RefSeq" id="WP_166827526.1">
    <property type="nucleotide sequence ID" value="NZ_JAAOLX010000007.1"/>
</dbReference>